<dbReference type="PANTHER" id="PTHR33627:SF1">
    <property type="entry name" value="TRANSPOSASE"/>
    <property type="match status" value="1"/>
</dbReference>
<dbReference type="NCBIfam" id="NF033540">
    <property type="entry name" value="transpos_IS701"/>
    <property type="match status" value="1"/>
</dbReference>
<proteinExistence type="predicted"/>
<dbReference type="EMBL" id="BEXT01000001">
    <property type="protein sequence ID" value="GBC60877.1"/>
    <property type="molecule type" value="Genomic_DNA"/>
</dbReference>
<organism evidence="2 3">
    <name type="scientific">Desulfonema ishimotonii</name>
    <dbReference type="NCBI Taxonomy" id="45657"/>
    <lineage>
        <taxon>Bacteria</taxon>
        <taxon>Pseudomonadati</taxon>
        <taxon>Thermodesulfobacteriota</taxon>
        <taxon>Desulfobacteria</taxon>
        <taxon>Desulfobacterales</taxon>
        <taxon>Desulfococcaceae</taxon>
        <taxon>Desulfonema</taxon>
    </lineage>
</organism>
<comment type="caution">
    <text evidence="2">The sequence shown here is derived from an EMBL/GenBank/DDBJ whole genome shotgun (WGS) entry which is preliminary data.</text>
</comment>
<evidence type="ECO:0000313" key="2">
    <source>
        <dbReference type="EMBL" id="GBC60877.1"/>
    </source>
</evidence>
<reference evidence="3" key="1">
    <citation type="submission" date="2017-11" db="EMBL/GenBank/DDBJ databases">
        <authorList>
            <person name="Watanabe M."/>
            <person name="Kojima H."/>
        </authorList>
    </citation>
    <scope>NUCLEOTIDE SEQUENCE [LARGE SCALE GENOMIC DNA]</scope>
    <source>
        <strain evidence="3">Tokyo 01</strain>
    </source>
</reference>
<name>A0A401FV71_9BACT</name>
<protein>
    <submittedName>
        <fullName evidence="2">Transposase</fullName>
    </submittedName>
</protein>
<evidence type="ECO:0000259" key="1">
    <source>
        <dbReference type="Pfam" id="PF13546"/>
    </source>
</evidence>
<dbReference type="SUPFAM" id="SSF53098">
    <property type="entry name" value="Ribonuclease H-like"/>
    <property type="match status" value="1"/>
</dbReference>
<gene>
    <name evidence="2" type="ORF">DENIS_1836</name>
</gene>
<dbReference type="Proteomes" id="UP000288096">
    <property type="component" value="Unassembled WGS sequence"/>
</dbReference>
<dbReference type="PANTHER" id="PTHR33627">
    <property type="entry name" value="TRANSPOSASE"/>
    <property type="match status" value="1"/>
</dbReference>
<dbReference type="InterPro" id="IPR012337">
    <property type="entry name" value="RNaseH-like_sf"/>
</dbReference>
<evidence type="ECO:0000313" key="3">
    <source>
        <dbReference type="Proteomes" id="UP000288096"/>
    </source>
</evidence>
<dbReference type="Pfam" id="PF13546">
    <property type="entry name" value="DDE_5"/>
    <property type="match status" value="1"/>
</dbReference>
<dbReference type="RefSeq" id="WP_208022545.1">
    <property type="nucleotide sequence ID" value="NZ_BEXT01000001.1"/>
</dbReference>
<feature type="domain" description="Transposase IS701-like DDE" evidence="1">
    <location>
        <begin position="35"/>
        <end position="298"/>
    </location>
</feature>
<sequence>MDLFHPEGLVSNLTKYLSGYKNCFRTGTRDSGKLPELYISGLLKTESGKRNMERLHEELDMKGDGYQQIQHFITNSPWDARKVIRTAARKTSDLYARQAGYSTADVGYIIDESAHLKKGSGSVGVARQYAGAVGKVDNCQVGVYSSLVWQTHTGLINCRLFLPKCWADDDERCEKAGIPGKKRAHKSKPRLALGMLKADIEAGVRFGWVGGDGLYGHGYELSYAIEDMGLTFLFDVHNNQLIYEREPSIFIPERKPGRGRTPTCHRTDDRPVTVRDYHAKPDESQWEQIGVRDTVKGRLVLSVHVSEVRVWNEKEDHARKRLLIISRNHSENKTKYGLSNAGTASAPPERLAYMQAQRYWVERAFQDAKSELGMSDYQVRKWNGWYHHMALVILALSFIVRERLENKNKYPLLSCRDVRIIIVALLTGDIALIEKRKRQMLHRHRQRFKDIERNFKNKNMTK</sequence>
<dbReference type="InterPro" id="IPR039365">
    <property type="entry name" value="IS701-like"/>
</dbReference>
<dbReference type="InterPro" id="IPR038721">
    <property type="entry name" value="IS701-like_DDE_dom"/>
</dbReference>
<dbReference type="AlphaFoldDB" id="A0A401FV71"/>
<reference evidence="3" key="2">
    <citation type="submission" date="2019-01" db="EMBL/GenBank/DDBJ databases">
        <title>Genome sequence of Desulfonema ishimotonii strain Tokyo 01.</title>
        <authorList>
            <person name="Fukui M."/>
        </authorList>
    </citation>
    <scope>NUCLEOTIDE SEQUENCE [LARGE SCALE GENOMIC DNA]</scope>
    <source>
        <strain evidence="3">Tokyo 01</strain>
    </source>
</reference>
<keyword evidence="3" id="KW-1185">Reference proteome</keyword>
<accession>A0A401FV71</accession>